<dbReference type="AlphaFoldDB" id="G2XW28"/>
<proteinExistence type="predicted"/>
<accession>G2XW28</accession>
<dbReference type="HOGENOM" id="CLU_2704524_0_0_1"/>
<organism evidence="1 2">
    <name type="scientific">Botryotinia fuckeliana (strain T4)</name>
    <name type="common">Noble rot fungus</name>
    <name type="synonym">Botrytis cinerea</name>
    <dbReference type="NCBI Taxonomy" id="999810"/>
    <lineage>
        <taxon>Eukaryota</taxon>
        <taxon>Fungi</taxon>
        <taxon>Dikarya</taxon>
        <taxon>Ascomycota</taxon>
        <taxon>Pezizomycotina</taxon>
        <taxon>Leotiomycetes</taxon>
        <taxon>Helotiales</taxon>
        <taxon>Sclerotiniaceae</taxon>
        <taxon>Botrytis</taxon>
    </lineage>
</organism>
<evidence type="ECO:0000313" key="2">
    <source>
        <dbReference type="Proteomes" id="UP000008177"/>
    </source>
</evidence>
<name>G2XW28_BOTF4</name>
<evidence type="ECO:0000313" key="1">
    <source>
        <dbReference type="EMBL" id="CCD44698.1"/>
    </source>
</evidence>
<sequence length="73" mass="8827">MAFHRQNYRTFVPEFTIPLPNKKKKLRSIPRSFQPERICNYLSVRELRGQRDRNDPKEYLIMACSCVHSPYRV</sequence>
<protein>
    <submittedName>
        <fullName evidence="1">Uncharacterized protein</fullName>
    </submittedName>
</protein>
<dbReference type="InParanoid" id="G2XW28"/>
<gene>
    <name evidence="1" type="ORF">BofuT4_uP055990.1</name>
</gene>
<reference evidence="2" key="1">
    <citation type="journal article" date="2011" name="PLoS Genet.">
        <title>Genomic analysis of the necrotrophic fungal pathogens Sclerotinia sclerotiorum and Botrytis cinerea.</title>
        <authorList>
            <person name="Amselem J."/>
            <person name="Cuomo C.A."/>
            <person name="van Kan J.A."/>
            <person name="Viaud M."/>
            <person name="Benito E.P."/>
            <person name="Couloux A."/>
            <person name="Coutinho P.M."/>
            <person name="de Vries R.P."/>
            <person name="Dyer P.S."/>
            <person name="Fillinger S."/>
            <person name="Fournier E."/>
            <person name="Gout L."/>
            <person name="Hahn M."/>
            <person name="Kohn L."/>
            <person name="Lapalu N."/>
            <person name="Plummer K.M."/>
            <person name="Pradier J.M."/>
            <person name="Quevillon E."/>
            <person name="Sharon A."/>
            <person name="Simon A."/>
            <person name="ten Have A."/>
            <person name="Tudzynski B."/>
            <person name="Tudzynski P."/>
            <person name="Wincker P."/>
            <person name="Andrew M."/>
            <person name="Anthouard V."/>
            <person name="Beever R.E."/>
            <person name="Beffa R."/>
            <person name="Benoit I."/>
            <person name="Bouzid O."/>
            <person name="Brault B."/>
            <person name="Chen Z."/>
            <person name="Choquer M."/>
            <person name="Collemare J."/>
            <person name="Cotton P."/>
            <person name="Danchin E.G."/>
            <person name="Da Silva C."/>
            <person name="Gautier A."/>
            <person name="Giraud C."/>
            <person name="Giraud T."/>
            <person name="Gonzalez C."/>
            <person name="Grossetete S."/>
            <person name="Guldener U."/>
            <person name="Henrissat B."/>
            <person name="Howlett B.J."/>
            <person name="Kodira C."/>
            <person name="Kretschmer M."/>
            <person name="Lappartient A."/>
            <person name="Leroch M."/>
            <person name="Levis C."/>
            <person name="Mauceli E."/>
            <person name="Neuveglise C."/>
            <person name="Oeser B."/>
            <person name="Pearson M."/>
            <person name="Poulain J."/>
            <person name="Poussereau N."/>
            <person name="Quesneville H."/>
            <person name="Rascle C."/>
            <person name="Schumacher J."/>
            <person name="Segurens B."/>
            <person name="Sexton A."/>
            <person name="Silva E."/>
            <person name="Sirven C."/>
            <person name="Soanes D.M."/>
            <person name="Talbot N.J."/>
            <person name="Templeton M."/>
            <person name="Yandava C."/>
            <person name="Yarden O."/>
            <person name="Zeng Q."/>
            <person name="Rollins J.A."/>
            <person name="Lebrun M.H."/>
            <person name="Dickman M."/>
        </authorList>
    </citation>
    <scope>NUCLEOTIDE SEQUENCE [LARGE SCALE GENOMIC DNA]</scope>
    <source>
        <strain evidence="2">T4</strain>
    </source>
</reference>
<dbReference type="Proteomes" id="UP000008177">
    <property type="component" value="Unplaced contigs"/>
</dbReference>
<dbReference type="EMBL" id="FQ790271">
    <property type="protein sequence ID" value="CCD44698.1"/>
    <property type="molecule type" value="Genomic_DNA"/>
</dbReference>